<dbReference type="GO" id="GO:0016887">
    <property type="term" value="F:ATP hydrolysis activity"/>
    <property type="evidence" value="ECO:0007669"/>
    <property type="project" value="InterPro"/>
</dbReference>
<evidence type="ECO:0000313" key="5">
    <source>
        <dbReference type="Proteomes" id="UP000539265"/>
    </source>
</evidence>
<dbReference type="GO" id="GO:0005524">
    <property type="term" value="F:ATP binding"/>
    <property type="evidence" value="ECO:0007669"/>
    <property type="project" value="UniProtKB-KW"/>
</dbReference>
<evidence type="ECO:0000256" key="1">
    <source>
        <dbReference type="ARBA" id="ARBA00022741"/>
    </source>
</evidence>
<sequence length="253" mass="28315">MAINNSPAINILHMGFRYPGGSGVIFSDLNLKVAKGERFGLFGPNGAGKTTLISLMTGLLAPDKGQIELFGHRIGRERNLVNNLFGFVPQDFSFYQELSPVENMEFFGAWSGLDKKTIRNRTDELLQILGLEEVRNKQVQKFSGGMKRRVNLAIGVIHEPEILFLDEPTVGVDVQTRHAIINYLLELNKNGTTLIYTSHQLSEAEGLCQQVALIDDGKIIAHNSLNELLKDYKEDSLEHLFLNLTGKDYRNDV</sequence>
<reference evidence="4" key="1">
    <citation type="submission" date="2020-08" db="EMBL/GenBank/DDBJ databases">
        <title>Genomic Encyclopedia of Type Strains, Phase III (KMG-III): the genomes of soil and plant-associated and newly described type strains.</title>
        <authorList>
            <person name="Whitman W."/>
        </authorList>
    </citation>
    <scope>NUCLEOTIDE SEQUENCE [LARGE SCALE GENOMIC DNA]</scope>
    <source>
        <strain evidence="4">CECT 8628</strain>
    </source>
</reference>
<dbReference type="PANTHER" id="PTHR43038:SF3">
    <property type="entry name" value="ABC TRANSPORTER G FAMILY MEMBER 20 ISOFORM X1"/>
    <property type="match status" value="1"/>
</dbReference>
<name>A0A839S802_9SPHI</name>
<dbReference type="RefSeq" id="WP_183475755.1">
    <property type="nucleotide sequence ID" value="NZ_JACHWX010000001.1"/>
</dbReference>
<keyword evidence="2 4" id="KW-0067">ATP-binding</keyword>
<proteinExistence type="predicted"/>
<feature type="domain" description="ABC transporter" evidence="3">
    <location>
        <begin position="9"/>
        <end position="241"/>
    </location>
</feature>
<evidence type="ECO:0000259" key="3">
    <source>
        <dbReference type="PROSITE" id="PS50893"/>
    </source>
</evidence>
<gene>
    <name evidence="4" type="ORF">FHS11_000449</name>
</gene>
<keyword evidence="1" id="KW-0547">Nucleotide-binding</keyword>
<organism evidence="4 5">
    <name type="scientific">Mucilaginibacter gotjawali</name>
    <dbReference type="NCBI Taxonomy" id="1550579"/>
    <lineage>
        <taxon>Bacteria</taxon>
        <taxon>Pseudomonadati</taxon>
        <taxon>Bacteroidota</taxon>
        <taxon>Sphingobacteriia</taxon>
        <taxon>Sphingobacteriales</taxon>
        <taxon>Sphingobacteriaceae</taxon>
        <taxon>Mucilaginibacter</taxon>
    </lineage>
</organism>
<dbReference type="SMART" id="SM00382">
    <property type="entry name" value="AAA"/>
    <property type="match status" value="1"/>
</dbReference>
<dbReference type="InterPro" id="IPR003593">
    <property type="entry name" value="AAA+_ATPase"/>
</dbReference>
<protein>
    <submittedName>
        <fullName evidence="4">ABC-2 type transport system ATP-binding protein</fullName>
    </submittedName>
</protein>
<dbReference type="InterPro" id="IPR027417">
    <property type="entry name" value="P-loop_NTPase"/>
</dbReference>
<dbReference type="PROSITE" id="PS00211">
    <property type="entry name" value="ABC_TRANSPORTER_1"/>
    <property type="match status" value="1"/>
</dbReference>
<dbReference type="InterPro" id="IPR017871">
    <property type="entry name" value="ABC_transporter-like_CS"/>
</dbReference>
<evidence type="ECO:0000313" key="4">
    <source>
        <dbReference type="EMBL" id="MBB3054045.1"/>
    </source>
</evidence>
<dbReference type="PANTHER" id="PTHR43038">
    <property type="entry name" value="ATP-BINDING CASSETTE, SUB-FAMILY H, MEMBER 1"/>
    <property type="match status" value="1"/>
</dbReference>
<dbReference type="Pfam" id="PF00005">
    <property type="entry name" value="ABC_tran"/>
    <property type="match status" value="1"/>
</dbReference>
<comment type="caution">
    <text evidence="4">The sequence shown here is derived from an EMBL/GenBank/DDBJ whole genome shotgun (WGS) entry which is preliminary data.</text>
</comment>
<dbReference type="Proteomes" id="UP000539265">
    <property type="component" value="Unassembled WGS sequence"/>
</dbReference>
<evidence type="ECO:0000256" key="2">
    <source>
        <dbReference type="ARBA" id="ARBA00022840"/>
    </source>
</evidence>
<dbReference type="EMBL" id="JACHWX010000001">
    <property type="protein sequence ID" value="MBB3054045.1"/>
    <property type="molecule type" value="Genomic_DNA"/>
</dbReference>
<dbReference type="PROSITE" id="PS50893">
    <property type="entry name" value="ABC_TRANSPORTER_2"/>
    <property type="match status" value="1"/>
</dbReference>
<accession>A0A839S802</accession>
<dbReference type="InterPro" id="IPR003439">
    <property type="entry name" value="ABC_transporter-like_ATP-bd"/>
</dbReference>
<dbReference type="SUPFAM" id="SSF52540">
    <property type="entry name" value="P-loop containing nucleoside triphosphate hydrolases"/>
    <property type="match status" value="1"/>
</dbReference>
<dbReference type="AlphaFoldDB" id="A0A839S802"/>
<keyword evidence="5" id="KW-1185">Reference proteome</keyword>
<dbReference type="Gene3D" id="3.40.50.300">
    <property type="entry name" value="P-loop containing nucleotide triphosphate hydrolases"/>
    <property type="match status" value="1"/>
</dbReference>